<dbReference type="Proteomes" id="UP001499942">
    <property type="component" value="Unassembled WGS sequence"/>
</dbReference>
<evidence type="ECO:0000256" key="1">
    <source>
        <dbReference type="ARBA" id="ARBA00004370"/>
    </source>
</evidence>
<evidence type="ECO:0000313" key="12">
    <source>
        <dbReference type="Proteomes" id="UP001499942"/>
    </source>
</evidence>
<evidence type="ECO:0000256" key="8">
    <source>
        <dbReference type="HAMAP-Rule" id="MF_00911"/>
    </source>
</evidence>
<comment type="subcellular location">
    <subcellularLocation>
        <location evidence="8">Cell membrane</location>
        <topology evidence="8">Single-pass type II membrane protein</topology>
    </subcellularLocation>
    <subcellularLocation>
        <location evidence="1">Membrane</location>
    </subcellularLocation>
    <text evidence="8">Localizes to the division septum.</text>
</comment>
<feature type="region of interest" description="Disordered" evidence="9">
    <location>
        <begin position="1"/>
        <end position="52"/>
    </location>
</feature>
<keyword evidence="3 8" id="KW-0132">Cell division</keyword>
<evidence type="ECO:0000313" key="11">
    <source>
        <dbReference type="EMBL" id="GAA2491950.1"/>
    </source>
</evidence>
<keyword evidence="7 8" id="KW-0131">Cell cycle</keyword>
<keyword evidence="12" id="KW-1185">Reference proteome</keyword>
<dbReference type="InterPro" id="IPR050487">
    <property type="entry name" value="FtsQ_DivIB"/>
</dbReference>
<dbReference type="RefSeq" id="WP_344360120.1">
    <property type="nucleotide sequence ID" value="NZ_BAAASR010000014.1"/>
</dbReference>
<proteinExistence type="inferred from homology"/>
<protein>
    <recommendedName>
        <fullName evidence="8">Cell division protein FtsQ</fullName>
    </recommendedName>
</protein>
<evidence type="ECO:0000256" key="7">
    <source>
        <dbReference type="ARBA" id="ARBA00023306"/>
    </source>
</evidence>
<evidence type="ECO:0000259" key="10">
    <source>
        <dbReference type="PROSITE" id="PS51779"/>
    </source>
</evidence>
<sequence length="290" mass="30089">MGGPTTTTERGAPGPRGTKGAKSKGVRPKGAGPGRSPSARPSLRWRPGPGGGRRALPGPRAVLLLAIVLILLVGGVWLFYGSAWLRVERVTVSGTRVLTPAEVKAAAAVPVGAPMASVDTDEIEARLLRALPRVESVDAVRSWPHGIGLTVVERTPVLLVEKDGKFTEVDAAGVRYATVGAAETPKGVPLLELAADRSPSLRRFGTERLTAEAVQVAGDLPARVAADAKVLRVRSYDSITLELTGGRTVAWGNGEDGEAKARTLTALMKAAPKAGHFDVSAPTAPAASRS</sequence>
<keyword evidence="5 8" id="KW-1133">Transmembrane helix</keyword>
<keyword evidence="4 8" id="KW-0812">Transmembrane</keyword>
<evidence type="ECO:0000256" key="6">
    <source>
        <dbReference type="ARBA" id="ARBA00023136"/>
    </source>
</evidence>
<accession>A0ABP5Z3U0</accession>
<name>A0ABP5Z3U0_9ACTN</name>
<evidence type="ECO:0000256" key="5">
    <source>
        <dbReference type="ARBA" id="ARBA00022989"/>
    </source>
</evidence>
<evidence type="ECO:0000256" key="3">
    <source>
        <dbReference type="ARBA" id="ARBA00022618"/>
    </source>
</evidence>
<evidence type="ECO:0000256" key="9">
    <source>
        <dbReference type="SAM" id="MobiDB-lite"/>
    </source>
</evidence>
<reference evidence="12" key="1">
    <citation type="journal article" date="2019" name="Int. J. Syst. Evol. Microbiol.">
        <title>The Global Catalogue of Microorganisms (GCM) 10K type strain sequencing project: providing services to taxonomists for standard genome sequencing and annotation.</title>
        <authorList>
            <consortium name="The Broad Institute Genomics Platform"/>
            <consortium name="The Broad Institute Genome Sequencing Center for Infectious Disease"/>
            <person name="Wu L."/>
            <person name="Ma J."/>
        </authorList>
    </citation>
    <scope>NUCLEOTIDE SEQUENCE [LARGE SCALE GENOMIC DNA]</scope>
    <source>
        <strain evidence="12">JCM 5062</strain>
    </source>
</reference>
<comment type="similarity">
    <text evidence="8">Belongs to the FtsQ/DivIB family. FtsQ subfamily.</text>
</comment>
<organism evidence="11 12">
    <name type="scientific">Streptomyces gobitricini</name>
    <dbReference type="NCBI Taxonomy" id="68211"/>
    <lineage>
        <taxon>Bacteria</taxon>
        <taxon>Bacillati</taxon>
        <taxon>Actinomycetota</taxon>
        <taxon>Actinomycetes</taxon>
        <taxon>Kitasatosporales</taxon>
        <taxon>Streptomycetaceae</taxon>
        <taxon>Streptomyces</taxon>
    </lineage>
</organism>
<feature type="domain" description="POTRA" evidence="10">
    <location>
        <begin position="85"/>
        <end position="154"/>
    </location>
</feature>
<dbReference type="InterPro" id="IPR026579">
    <property type="entry name" value="FtsQ"/>
</dbReference>
<evidence type="ECO:0000256" key="2">
    <source>
        <dbReference type="ARBA" id="ARBA00022475"/>
    </source>
</evidence>
<comment type="caution">
    <text evidence="11">The sequence shown here is derived from an EMBL/GenBank/DDBJ whole genome shotgun (WGS) entry which is preliminary data.</text>
</comment>
<dbReference type="PANTHER" id="PTHR37820:SF1">
    <property type="entry name" value="CELL DIVISION PROTEIN FTSQ"/>
    <property type="match status" value="1"/>
</dbReference>
<dbReference type="PROSITE" id="PS51779">
    <property type="entry name" value="POTRA"/>
    <property type="match status" value="1"/>
</dbReference>
<dbReference type="Gene3D" id="3.10.20.310">
    <property type="entry name" value="membrane protein fhac"/>
    <property type="match status" value="1"/>
</dbReference>
<dbReference type="HAMAP" id="MF_00911">
    <property type="entry name" value="FtsQ_subfam"/>
    <property type="match status" value="1"/>
</dbReference>
<keyword evidence="2 8" id="KW-1003">Cell membrane</keyword>
<comment type="function">
    <text evidence="8">Essential cell division protein.</text>
</comment>
<dbReference type="Pfam" id="PF08478">
    <property type="entry name" value="POTRA_1"/>
    <property type="match status" value="1"/>
</dbReference>
<evidence type="ECO:0000256" key="4">
    <source>
        <dbReference type="ARBA" id="ARBA00022692"/>
    </source>
</evidence>
<dbReference type="InterPro" id="IPR034746">
    <property type="entry name" value="POTRA"/>
</dbReference>
<gene>
    <name evidence="8 11" type="primary">ftsQ</name>
    <name evidence="11" type="ORF">GCM10010393_24820</name>
</gene>
<dbReference type="EMBL" id="BAAASR010000014">
    <property type="protein sequence ID" value="GAA2491950.1"/>
    <property type="molecule type" value="Genomic_DNA"/>
</dbReference>
<keyword evidence="6 8" id="KW-0472">Membrane</keyword>
<feature type="transmembrane region" description="Helical" evidence="8">
    <location>
        <begin position="61"/>
        <end position="80"/>
    </location>
</feature>
<dbReference type="InterPro" id="IPR013685">
    <property type="entry name" value="POTRA_FtsQ_type"/>
</dbReference>
<dbReference type="GO" id="GO:0051301">
    <property type="term" value="P:cell division"/>
    <property type="evidence" value="ECO:0007669"/>
    <property type="project" value="UniProtKB-KW"/>
</dbReference>
<dbReference type="PANTHER" id="PTHR37820">
    <property type="entry name" value="CELL DIVISION PROTEIN DIVIB"/>
    <property type="match status" value="1"/>
</dbReference>